<dbReference type="Proteomes" id="UP000594262">
    <property type="component" value="Unplaced"/>
</dbReference>
<accession>A0A7M5XIF5</accession>
<dbReference type="GeneID" id="136821713"/>
<evidence type="ECO:0000256" key="1">
    <source>
        <dbReference type="SAM" id="Phobius"/>
    </source>
</evidence>
<keyword evidence="1" id="KW-0472">Membrane</keyword>
<keyword evidence="1" id="KW-0812">Transmembrane</keyword>
<name>A0A7M5XIF5_9CNID</name>
<dbReference type="OrthoDB" id="5950921at2759"/>
<dbReference type="EnsemblMetazoa" id="CLYHEMT023491.1">
    <property type="protein sequence ID" value="CLYHEMP023491.1"/>
    <property type="gene ID" value="CLYHEMG023491"/>
</dbReference>
<sequence length="391" mass="45083">MHIARRYSPPPPDPYPLPSLRLVILCVSIAVALSMVVVILLIDVRPPPLSDVFLTTSYFPLGQSLALKSRRWTKNEKTCTTYGIPRLHSNYSDTLCGQALWQSSAESEEGDRYVNKIETIYRFFNNDNISSQYFNRYINNGAQLPLDLDYYSDETSTAPKAGEEYRAFKWDPILFAQKESEAIDMSTMTPAKDYVSPKKCETKECRTVFRHIVYVFRQKNAFARLIIYGFNQSRDTRLGVDFAGRLAGTMVDLISQNQPSSLDAFIINFQTWVQFVVRTLPMKMVNKVYIGFFLLGQGVMSLFNVESWFVFTNLFINHVQLLWQHLVDASVKDLYFLLVALMLLMVHRTHIFLSPYDEMHNIHTKCRSLLTSAVEKTRRQADTVKDDILLQ</sequence>
<feature type="transmembrane region" description="Helical" evidence="1">
    <location>
        <begin position="288"/>
        <end position="314"/>
    </location>
</feature>
<dbReference type="AlphaFoldDB" id="A0A7M5XIF5"/>
<dbReference type="RefSeq" id="XP_066934020.1">
    <property type="nucleotide sequence ID" value="XM_067077919.1"/>
</dbReference>
<organism evidence="2 3">
    <name type="scientific">Clytia hemisphaerica</name>
    <dbReference type="NCBI Taxonomy" id="252671"/>
    <lineage>
        <taxon>Eukaryota</taxon>
        <taxon>Metazoa</taxon>
        <taxon>Cnidaria</taxon>
        <taxon>Hydrozoa</taxon>
        <taxon>Hydroidolina</taxon>
        <taxon>Leptothecata</taxon>
        <taxon>Obeliida</taxon>
        <taxon>Clytiidae</taxon>
        <taxon>Clytia</taxon>
    </lineage>
</organism>
<feature type="transmembrane region" description="Helical" evidence="1">
    <location>
        <begin position="20"/>
        <end position="42"/>
    </location>
</feature>
<feature type="transmembrane region" description="Helical" evidence="1">
    <location>
        <begin position="334"/>
        <end position="353"/>
    </location>
</feature>
<keyword evidence="3" id="KW-1185">Reference proteome</keyword>
<proteinExistence type="predicted"/>
<evidence type="ECO:0000313" key="2">
    <source>
        <dbReference type="EnsemblMetazoa" id="CLYHEMP023491.1"/>
    </source>
</evidence>
<reference evidence="2" key="1">
    <citation type="submission" date="2021-01" db="UniProtKB">
        <authorList>
            <consortium name="EnsemblMetazoa"/>
        </authorList>
    </citation>
    <scope>IDENTIFICATION</scope>
</reference>
<keyword evidence="1" id="KW-1133">Transmembrane helix</keyword>
<evidence type="ECO:0000313" key="3">
    <source>
        <dbReference type="Proteomes" id="UP000594262"/>
    </source>
</evidence>
<protein>
    <submittedName>
        <fullName evidence="2">Uncharacterized protein</fullName>
    </submittedName>
</protein>